<dbReference type="EMBL" id="OZ034833">
    <property type="protein sequence ID" value="CAL1675175.1"/>
    <property type="molecule type" value="Genomic_DNA"/>
</dbReference>
<reference evidence="1" key="1">
    <citation type="submission" date="2024-04" db="EMBL/GenBank/DDBJ databases">
        <authorList>
            <consortium name="Molecular Ecology Group"/>
        </authorList>
    </citation>
    <scope>NUCLEOTIDE SEQUENCE</scope>
</reference>
<dbReference type="AlphaFoldDB" id="A0AAV2N786"/>
<sequence>MRCGAVEDTRRWSWILKSEDFADGWFRIGIPLVECRRYPPFNDNSDLCIVLPGSVTRRMAGSFDRASNRIRPPTIIQPKHLRVPARTYVRSAKILSLDGTVYVRDLVEQEGT</sequence>
<evidence type="ECO:0000313" key="1">
    <source>
        <dbReference type="EMBL" id="CAL1675175.1"/>
    </source>
</evidence>
<evidence type="ECO:0000313" key="2">
    <source>
        <dbReference type="Proteomes" id="UP001497644"/>
    </source>
</evidence>
<name>A0AAV2N786_9HYME</name>
<gene>
    <name evidence="1" type="ORF">LPLAT_LOCUS1659</name>
</gene>
<proteinExistence type="predicted"/>
<organism evidence="1 2">
    <name type="scientific">Lasius platythorax</name>
    <dbReference type="NCBI Taxonomy" id="488582"/>
    <lineage>
        <taxon>Eukaryota</taxon>
        <taxon>Metazoa</taxon>
        <taxon>Ecdysozoa</taxon>
        <taxon>Arthropoda</taxon>
        <taxon>Hexapoda</taxon>
        <taxon>Insecta</taxon>
        <taxon>Pterygota</taxon>
        <taxon>Neoptera</taxon>
        <taxon>Endopterygota</taxon>
        <taxon>Hymenoptera</taxon>
        <taxon>Apocrita</taxon>
        <taxon>Aculeata</taxon>
        <taxon>Formicoidea</taxon>
        <taxon>Formicidae</taxon>
        <taxon>Formicinae</taxon>
        <taxon>Lasius</taxon>
        <taxon>Lasius</taxon>
    </lineage>
</organism>
<accession>A0AAV2N786</accession>
<dbReference type="Proteomes" id="UP001497644">
    <property type="component" value="Chromosome 10"/>
</dbReference>
<keyword evidence="2" id="KW-1185">Reference proteome</keyword>
<protein>
    <submittedName>
        <fullName evidence="1">Uncharacterized protein</fullName>
    </submittedName>
</protein>